<proteinExistence type="inferred from homology"/>
<name>A0A2U1N538_ARTAN</name>
<dbReference type="InterPro" id="IPR036457">
    <property type="entry name" value="PPM-type-like_dom_sf"/>
</dbReference>
<evidence type="ECO:0000256" key="7">
    <source>
        <dbReference type="ARBA" id="ARBA00022842"/>
    </source>
</evidence>
<dbReference type="AlphaFoldDB" id="A0A2U1N538"/>
<dbReference type="Pfam" id="PF00481">
    <property type="entry name" value="PP2C"/>
    <property type="match status" value="1"/>
</dbReference>
<comment type="similarity">
    <text evidence="3">Belongs to the PP2C family.</text>
</comment>
<evidence type="ECO:0000256" key="2">
    <source>
        <dbReference type="ARBA" id="ARBA00001946"/>
    </source>
</evidence>
<reference evidence="13 14" key="1">
    <citation type="journal article" date="2018" name="Mol. Plant">
        <title>The genome of Artemisia annua provides insight into the evolution of Asteraceae family and artemisinin biosynthesis.</title>
        <authorList>
            <person name="Shen Q."/>
            <person name="Zhang L."/>
            <person name="Liao Z."/>
            <person name="Wang S."/>
            <person name="Yan T."/>
            <person name="Shi P."/>
            <person name="Liu M."/>
            <person name="Fu X."/>
            <person name="Pan Q."/>
            <person name="Wang Y."/>
            <person name="Lv Z."/>
            <person name="Lu X."/>
            <person name="Zhang F."/>
            <person name="Jiang W."/>
            <person name="Ma Y."/>
            <person name="Chen M."/>
            <person name="Hao X."/>
            <person name="Li L."/>
            <person name="Tang Y."/>
            <person name="Lv G."/>
            <person name="Zhou Y."/>
            <person name="Sun X."/>
            <person name="Brodelius P.E."/>
            <person name="Rose J.K.C."/>
            <person name="Tang K."/>
        </authorList>
    </citation>
    <scope>NUCLEOTIDE SEQUENCE [LARGE SCALE GENOMIC DNA]</scope>
    <source>
        <strain evidence="14">cv. Huhao1</strain>
        <tissue evidence="13">Leaf</tissue>
    </source>
</reference>
<keyword evidence="7" id="KW-0460">Magnesium</keyword>
<evidence type="ECO:0000259" key="12">
    <source>
        <dbReference type="PROSITE" id="PS51746"/>
    </source>
</evidence>
<keyword evidence="6" id="KW-0378">Hydrolase</keyword>
<dbReference type="STRING" id="35608.A0A2U1N538"/>
<accession>A0A2U1N538</accession>
<organism evidence="13 14">
    <name type="scientific">Artemisia annua</name>
    <name type="common">Sweet wormwood</name>
    <dbReference type="NCBI Taxonomy" id="35608"/>
    <lineage>
        <taxon>Eukaryota</taxon>
        <taxon>Viridiplantae</taxon>
        <taxon>Streptophyta</taxon>
        <taxon>Embryophyta</taxon>
        <taxon>Tracheophyta</taxon>
        <taxon>Spermatophyta</taxon>
        <taxon>Magnoliopsida</taxon>
        <taxon>eudicotyledons</taxon>
        <taxon>Gunneridae</taxon>
        <taxon>Pentapetalae</taxon>
        <taxon>asterids</taxon>
        <taxon>campanulids</taxon>
        <taxon>Asterales</taxon>
        <taxon>Asteraceae</taxon>
        <taxon>Asteroideae</taxon>
        <taxon>Anthemideae</taxon>
        <taxon>Artemisiinae</taxon>
        <taxon>Artemisia</taxon>
    </lineage>
</organism>
<keyword evidence="9" id="KW-0464">Manganese</keyword>
<dbReference type="PROSITE" id="PS51746">
    <property type="entry name" value="PPM_2"/>
    <property type="match status" value="1"/>
</dbReference>
<dbReference type="GO" id="GO:0004722">
    <property type="term" value="F:protein serine/threonine phosphatase activity"/>
    <property type="evidence" value="ECO:0007669"/>
    <property type="project" value="UniProtKB-EC"/>
</dbReference>
<comment type="catalytic activity">
    <reaction evidence="11">
        <text>O-phospho-L-threonyl-[protein] + H2O = L-threonyl-[protein] + phosphate</text>
        <dbReference type="Rhea" id="RHEA:47004"/>
        <dbReference type="Rhea" id="RHEA-COMP:11060"/>
        <dbReference type="Rhea" id="RHEA-COMP:11605"/>
        <dbReference type="ChEBI" id="CHEBI:15377"/>
        <dbReference type="ChEBI" id="CHEBI:30013"/>
        <dbReference type="ChEBI" id="CHEBI:43474"/>
        <dbReference type="ChEBI" id="CHEBI:61977"/>
        <dbReference type="EC" id="3.1.3.16"/>
    </reaction>
</comment>
<comment type="caution">
    <text evidence="13">The sequence shown here is derived from an EMBL/GenBank/DDBJ whole genome shotgun (WGS) entry which is preliminary data.</text>
</comment>
<evidence type="ECO:0000256" key="9">
    <source>
        <dbReference type="ARBA" id="ARBA00023211"/>
    </source>
</evidence>
<evidence type="ECO:0000256" key="8">
    <source>
        <dbReference type="ARBA" id="ARBA00022912"/>
    </source>
</evidence>
<dbReference type="SMART" id="SM00332">
    <property type="entry name" value="PP2Cc"/>
    <property type="match status" value="1"/>
</dbReference>
<evidence type="ECO:0000256" key="6">
    <source>
        <dbReference type="ARBA" id="ARBA00022801"/>
    </source>
</evidence>
<dbReference type="GO" id="GO:0045926">
    <property type="term" value="P:negative regulation of growth"/>
    <property type="evidence" value="ECO:0007669"/>
    <property type="project" value="UniProtKB-ARBA"/>
</dbReference>
<comment type="cofactor">
    <cofactor evidence="1">
        <name>Mn(2+)</name>
        <dbReference type="ChEBI" id="CHEBI:29035"/>
    </cofactor>
</comment>
<evidence type="ECO:0000256" key="1">
    <source>
        <dbReference type="ARBA" id="ARBA00001936"/>
    </source>
</evidence>
<dbReference type="OrthoDB" id="10264738at2759"/>
<keyword evidence="14" id="KW-1185">Reference proteome</keyword>
<evidence type="ECO:0000256" key="11">
    <source>
        <dbReference type="ARBA" id="ARBA00048336"/>
    </source>
</evidence>
<evidence type="ECO:0000256" key="10">
    <source>
        <dbReference type="ARBA" id="ARBA00047761"/>
    </source>
</evidence>
<dbReference type="CDD" id="cd00143">
    <property type="entry name" value="PP2Cc"/>
    <property type="match status" value="1"/>
</dbReference>
<dbReference type="Gene3D" id="3.60.40.10">
    <property type="entry name" value="PPM-type phosphatase domain"/>
    <property type="match status" value="1"/>
</dbReference>
<dbReference type="GO" id="GO:0046872">
    <property type="term" value="F:metal ion binding"/>
    <property type="evidence" value="ECO:0007669"/>
    <property type="project" value="UniProtKB-KW"/>
</dbReference>
<dbReference type="InterPro" id="IPR001932">
    <property type="entry name" value="PPM-type_phosphatase-like_dom"/>
</dbReference>
<keyword evidence="8" id="KW-0904">Protein phosphatase</keyword>
<keyword evidence="5" id="KW-0479">Metal-binding</keyword>
<protein>
    <recommendedName>
        <fullName evidence="4">protein-serine/threonine phosphatase</fullName>
        <ecNumber evidence="4">3.1.3.16</ecNumber>
    </recommendedName>
</protein>
<dbReference type="GO" id="GO:0009414">
    <property type="term" value="P:response to water deprivation"/>
    <property type="evidence" value="ECO:0007669"/>
    <property type="project" value="UniProtKB-ARBA"/>
</dbReference>
<dbReference type="SUPFAM" id="SSF81606">
    <property type="entry name" value="PP2C-like"/>
    <property type="match status" value="1"/>
</dbReference>
<dbReference type="InterPro" id="IPR015655">
    <property type="entry name" value="PP2C"/>
</dbReference>
<comment type="catalytic activity">
    <reaction evidence="10">
        <text>O-phospho-L-seryl-[protein] + H2O = L-seryl-[protein] + phosphate</text>
        <dbReference type="Rhea" id="RHEA:20629"/>
        <dbReference type="Rhea" id="RHEA-COMP:9863"/>
        <dbReference type="Rhea" id="RHEA-COMP:11604"/>
        <dbReference type="ChEBI" id="CHEBI:15377"/>
        <dbReference type="ChEBI" id="CHEBI:29999"/>
        <dbReference type="ChEBI" id="CHEBI:43474"/>
        <dbReference type="ChEBI" id="CHEBI:83421"/>
        <dbReference type="EC" id="3.1.3.16"/>
    </reaction>
</comment>
<dbReference type="PANTHER" id="PTHR47992">
    <property type="entry name" value="PROTEIN PHOSPHATASE"/>
    <property type="match status" value="1"/>
</dbReference>
<evidence type="ECO:0000256" key="3">
    <source>
        <dbReference type="ARBA" id="ARBA00006702"/>
    </source>
</evidence>
<feature type="domain" description="PPM-type phosphatase" evidence="12">
    <location>
        <begin position="61"/>
        <end position="348"/>
    </location>
</feature>
<evidence type="ECO:0000256" key="5">
    <source>
        <dbReference type="ARBA" id="ARBA00022723"/>
    </source>
</evidence>
<evidence type="ECO:0000313" key="14">
    <source>
        <dbReference type="Proteomes" id="UP000245207"/>
    </source>
</evidence>
<dbReference type="Proteomes" id="UP000245207">
    <property type="component" value="Unassembled WGS sequence"/>
</dbReference>
<evidence type="ECO:0000313" key="13">
    <source>
        <dbReference type="EMBL" id="PWA68605.1"/>
    </source>
</evidence>
<evidence type="ECO:0000256" key="4">
    <source>
        <dbReference type="ARBA" id="ARBA00013081"/>
    </source>
</evidence>
<comment type="cofactor">
    <cofactor evidence="2">
        <name>Mg(2+)</name>
        <dbReference type="ChEBI" id="CHEBI:18420"/>
    </cofactor>
</comment>
<sequence length="365" mass="40516">MGRFSSMLDGLTRTFSTSKRRTSSRECSGKEAAEAMAKDAKKNEMILRSSGTVNVNGSNNFASVCSKKGEKGVNQDCCIVWEEFGCQEDMMFCGVFDGHGPWGHYVAKRVCNSMASSLLCNWQEMLVEGSVDEVDKKVNRVHLWQNSFTKTCADVDQDLERCRKIDSFCSGTTALTAIRQGDHLVVANVGDSRAVLATVSEDDCLEAVQLTVDFKPNLPQEAERIIECNGRVFCLEDEPGLHRVWLPYEESPGLAMSRAFGDYCIKNYGVISVPEVIQRNITSRDQFMVLASDGVWDVVSNEEAVEIVSSTADKAKSAKRLVDYAIRGWKRKRKGIAIDDISAVCLFFHNNQPSSHQIHPVATPK</sequence>
<dbReference type="FunFam" id="3.60.40.10:FF:000038">
    <property type="entry name" value="Probable protein phosphatase 2C 34"/>
    <property type="match status" value="1"/>
</dbReference>
<gene>
    <name evidence="13" type="ORF">CTI12_AA307300</name>
</gene>
<dbReference type="EMBL" id="PKPP01003601">
    <property type="protein sequence ID" value="PWA68605.1"/>
    <property type="molecule type" value="Genomic_DNA"/>
</dbReference>
<dbReference type="EC" id="3.1.3.16" evidence="4"/>